<dbReference type="Proteomes" id="UP001500051">
    <property type="component" value="Unassembled WGS sequence"/>
</dbReference>
<gene>
    <name evidence="1" type="ORF">GCM10022204_27210</name>
</gene>
<accession>A0ABP7DQT5</accession>
<keyword evidence="2" id="KW-1185">Reference proteome</keyword>
<dbReference type="EMBL" id="BAAAYX010000012">
    <property type="protein sequence ID" value="GAA3707790.1"/>
    <property type="molecule type" value="Genomic_DNA"/>
</dbReference>
<evidence type="ECO:0000313" key="1">
    <source>
        <dbReference type="EMBL" id="GAA3707790.1"/>
    </source>
</evidence>
<dbReference type="RefSeq" id="WP_344812932.1">
    <property type="nucleotide sequence ID" value="NZ_BAAAYX010000012.1"/>
</dbReference>
<reference evidence="2" key="1">
    <citation type="journal article" date="2019" name="Int. J. Syst. Evol. Microbiol.">
        <title>The Global Catalogue of Microorganisms (GCM) 10K type strain sequencing project: providing services to taxonomists for standard genome sequencing and annotation.</title>
        <authorList>
            <consortium name="The Broad Institute Genomics Platform"/>
            <consortium name="The Broad Institute Genome Sequencing Center for Infectious Disease"/>
            <person name="Wu L."/>
            <person name="Ma J."/>
        </authorList>
    </citation>
    <scope>NUCLEOTIDE SEQUENCE [LARGE SCALE GENOMIC DNA]</scope>
    <source>
        <strain evidence="2">JCM 16548</strain>
    </source>
</reference>
<comment type="caution">
    <text evidence="1">The sequence shown here is derived from an EMBL/GenBank/DDBJ whole genome shotgun (WGS) entry which is preliminary data.</text>
</comment>
<proteinExistence type="predicted"/>
<name>A0ABP7DQT5_9ACTN</name>
<dbReference type="Pfam" id="PF02643">
    <property type="entry name" value="DUF192"/>
    <property type="match status" value="1"/>
</dbReference>
<sequence length="123" mass="12861">MARTVFGPGPGRLLCDGRTVAPAALADTAESRRKGLLGTDAVEGALWITRCPSVHMMGMRYPIDVAVVDADGVVIKVATLRPWLGSTRPRFRAKATIEAPAGALAAWGVRAGSRLAYADDASA</sequence>
<evidence type="ECO:0000313" key="2">
    <source>
        <dbReference type="Proteomes" id="UP001500051"/>
    </source>
</evidence>
<organism evidence="1 2">
    <name type="scientific">Microlunatus aurantiacus</name>
    <dbReference type="NCBI Taxonomy" id="446786"/>
    <lineage>
        <taxon>Bacteria</taxon>
        <taxon>Bacillati</taxon>
        <taxon>Actinomycetota</taxon>
        <taxon>Actinomycetes</taxon>
        <taxon>Propionibacteriales</taxon>
        <taxon>Propionibacteriaceae</taxon>
        <taxon>Microlunatus</taxon>
    </lineage>
</organism>
<dbReference type="InterPro" id="IPR038695">
    <property type="entry name" value="Saro_0823-like_sf"/>
</dbReference>
<evidence type="ECO:0008006" key="3">
    <source>
        <dbReference type="Google" id="ProtNLM"/>
    </source>
</evidence>
<protein>
    <recommendedName>
        <fullName evidence="3">DUF192 domain-containing protein</fullName>
    </recommendedName>
</protein>
<dbReference type="InterPro" id="IPR003795">
    <property type="entry name" value="DUF192"/>
</dbReference>
<dbReference type="Gene3D" id="2.60.120.1140">
    <property type="entry name" value="Protein of unknown function DUF192"/>
    <property type="match status" value="1"/>
</dbReference>